<keyword evidence="3" id="KW-1185">Reference proteome</keyword>
<organism evidence="2 3">
    <name type="scientific">Nonomuraea glycinis</name>
    <dbReference type="NCBI Taxonomy" id="2047744"/>
    <lineage>
        <taxon>Bacteria</taxon>
        <taxon>Bacillati</taxon>
        <taxon>Actinomycetota</taxon>
        <taxon>Actinomycetes</taxon>
        <taxon>Streptosporangiales</taxon>
        <taxon>Streptosporangiaceae</taxon>
        <taxon>Nonomuraea</taxon>
    </lineage>
</organism>
<dbReference type="InterPro" id="IPR010982">
    <property type="entry name" value="Lambda_DNA-bd_dom_sf"/>
</dbReference>
<dbReference type="RefSeq" id="WP_189138780.1">
    <property type="nucleotide sequence ID" value="NZ_BMNK01000003.1"/>
</dbReference>
<dbReference type="Pfam" id="PF19054">
    <property type="entry name" value="DUF5753"/>
    <property type="match status" value="1"/>
</dbReference>
<comment type="caution">
    <text evidence="2">The sequence shown here is derived from an EMBL/GenBank/DDBJ whole genome shotgun (WGS) entry which is preliminary data.</text>
</comment>
<dbReference type="InterPro" id="IPR001387">
    <property type="entry name" value="Cro/C1-type_HTH"/>
</dbReference>
<dbReference type="Proteomes" id="UP000660745">
    <property type="component" value="Unassembled WGS sequence"/>
</dbReference>
<dbReference type="Pfam" id="PF01381">
    <property type="entry name" value="HTH_3"/>
    <property type="match status" value="1"/>
</dbReference>
<dbReference type="EMBL" id="BMNK01000003">
    <property type="protein sequence ID" value="GGP05669.1"/>
    <property type="molecule type" value="Genomic_DNA"/>
</dbReference>
<dbReference type="InterPro" id="IPR043917">
    <property type="entry name" value="DUF5753"/>
</dbReference>
<protein>
    <submittedName>
        <fullName evidence="2">Transcriptional regulator</fullName>
    </submittedName>
</protein>
<feature type="domain" description="HTH cro/C1-type" evidence="1">
    <location>
        <begin position="21"/>
        <end position="75"/>
    </location>
</feature>
<dbReference type="AlphaFoldDB" id="A0A918E552"/>
<gene>
    <name evidence="2" type="ORF">GCM10012278_26130</name>
</gene>
<reference evidence="2" key="2">
    <citation type="submission" date="2020-09" db="EMBL/GenBank/DDBJ databases">
        <authorList>
            <person name="Sun Q."/>
            <person name="Zhou Y."/>
        </authorList>
    </citation>
    <scope>NUCLEOTIDE SEQUENCE</scope>
    <source>
        <strain evidence="2">CGMCC 4.7430</strain>
    </source>
</reference>
<dbReference type="Gene3D" id="1.10.260.40">
    <property type="entry name" value="lambda repressor-like DNA-binding domains"/>
    <property type="match status" value="1"/>
</dbReference>
<evidence type="ECO:0000313" key="2">
    <source>
        <dbReference type="EMBL" id="GGP05669.1"/>
    </source>
</evidence>
<sequence>MGIERIIDPETSPEARFGYELRERRKKAGMTLAQLGARVALTGQQIGNVERGDRRMDEDRARRCEEALGLTLNDLAQHLPRRCRKSLTFRNFLPWLEREKRATEICAYEGLVIPGLLQTREYAEAICRGVPGATPEQAQETVEARMQRQAVLHQGKPPYLYAVIDQGVLLRPVGSEEITRNQLQHLLTMGRSPNIVIQIVPLRAMSTSGLVAGFVIARTAADGDGAAYFDSPDGGRMVDRLESVEKLKFWFQTIRADALPRADSLALIEERLEQPWTWN</sequence>
<dbReference type="CDD" id="cd00093">
    <property type="entry name" value="HTH_XRE"/>
    <property type="match status" value="1"/>
</dbReference>
<dbReference type="SUPFAM" id="SSF47413">
    <property type="entry name" value="lambda repressor-like DNA-binding domains"/>
    <property type="match status" value="1"/>
</dbReference>
<dbReference type="SMART" id="SM00530">
    <property type="entry name" value="HTH_XRE"/>
    <property type="match status" value="1"/>
</dbReference>
<accession>A0A918E552</accession>
<dbReference type="PROSITE" id="PS50943">
    <property type="entry name" value="HTH_CROC1"/>
    <property type="match status" value="1"/>
</dbReference>
<evidence type="ECO:0000259" key="1">
    <source>
        <dbReference type="PROSITE" id="PS50943"/>
    </source>
</evidence>
<dbReference type="GO" id="GO:0003677">
    <property type="term" value="F:DNA binding"/>
    <property type="evidence" value="ECO:0007669"/>
    <property type="project" value="InterPro"/>
</dbReference>
<proteinExistence type="predicted"/>
<reference evidence="2" key="1">
    <citation type="journal article" date="2014" name="Int. J. Syst. Evol. Microbiol.">
        <title>Complete genome sequence of Corynebacterium casei LMG S-19264T (=DSM 44701T), isolated from a smear-ripened cheese.</title>
        <authorList>
            <consortium name="US DOE Joint Genome Institute (JGI-PGF)"/>
            <person name="Walter F."/>
            <person name="Albersmeier A."/>
            <person name="Kalinowski J."/>
            <person name="Ruckert C."/>
        </authorList>
    </citation>
    <scope>NUCLEOTIDE SEQUENCE</scope>
    <source>
        <strain evidence="2">CGMCC 4.7430</strain>
    </source>
</reference>
<evidence type="ECO:0000313" key="3">
    <source>
        <dbReference type="Proteomes" id="UP000660745"/>
    </source>
</evidence>
<name>A0A918E552_9ACTN</name>